<feature type="domain" description="STAS" evidence="4">
    <location>
        <begin position="148"/>
        <end position="259"/>
    </location>
</feature>
<dbReference type="CDD" id="cd07041">
    <property type="entry name" value="STAS_RsbR_RsbS_like"/>
    <property type="match status" value="1"/>
</dbReference>
<reference evidence="5 6" key="1">
    <citation type="journal article" date="2019" name="Int. J. Syst. Evol. Microbiol.">
        <title>The Global Catalogue of Microorganisms (GCM) 10K type strain sequencing project: providing services to taxonomists for standard genome sequencing and annotation.</title>
        <authorList>
            <consortium name="The Broad Institute Genomics Platform"/>
            <consortium name="The Broad Institute Genome Sequencing Center for Infectious Disease"/>
            <person name="Wu L."/>
            <person name="Ma J."/>
        </authorList>
    </citation>
    <scope>NUCLEOTIDE SEQUENCE [LARGE SCALE GENOMIC DNA]</scope>
    <source>
        <strain evidence="5 6">JCM 14304</strain>
    </source>
</reference>
<proteinExistence type="predicted"/>
<evidence type="ECO:0008006" key="7">
    <source>
        <dbReference type="Google" id="ProtNLM"/>
    </source>
</evidence>
<dbReference type="InterPro" id="IPR000700">
    <property type="entry name" value="PAS-assoc_C"/>
</dbReference>
<dbReference type="PANTHER" id="PTHR33745">
    <property type="entry name" value="RSBT ANTAGONIST PROTEIN RSBS-RELATED"/>
    <property type="match status" value="1"/>
</dbReference>
<dbReference type="EMBL" id="BAAAND010000008">
    <property type="protein sequence ID" value="GAA1599073.1"/>
    <property type="molecule type" value="Genomic_DNA"/>
</dbReference>
<dbReference type="InterPro" id="IPR036513">
    <property type="entry name" value="STAS_dom_sf"/>
</dbReference>
<dbReference type="PROSITE" id="PS50113">
    <property type="entry name" value="PAC"/>
    <property type="match status" value="1"/>
</dbReference>
<dbReference type="CDD" id="cd00130">
    <property type="entry name" value="PAS"/>
    <property type="match status" value="1"/>
</dbReference>
<dbReference type="Gene3D" id="3.30.750.24">
    <property type="entry name" value="STAS domain"/>
    <property type="match status" value="1"/>
</dbReference>
<organism evidence="5 6">
    <name type="scientific">Kribbella karoonensis</name>
    <dbReference type="NCBI Taxonomy" id="324851"/>
    <lineage>
        <taxon>Bacteria</taxon>
        <taxon>Bacillati</taxon>
        <taxon>Actinomycetota</taxon>
        <taxon>Actinomycetes</taxon>
        <taxon>Propionibacteriales</taxon>
        <taxon>Kribbellaceae</taxon>
        <taxon>Kribbella</taxon>
    </lineage>
</organism>
<evidence type="ECO:0000259" key="4">
    <source>
        <dbReference type="PROSITE" id="PS50801"/>
    </source>
</evidence>
<feature type="domain" description="PAC" evidence="3">
    <location>
        <begin position="89"/>
        <end position="139"/>
    </location>
</feature>
<dbReference type="Proteomes" id="UP001500190">
    <property type="component" value="Unassembled WGS sequence"/>
</dbReference>
<dbReference type="InterPro" id="IPR051932">
    <property type="entry name" value="Bact_StressResp_Reg"/>
</dbReference>
<comment type="caution">
    <text evidence="5">The sequence shown here is derived from an EMBL/GenBank/DDBJ whole genome shotgun (WGS) entry which is preliminary data.</text>
</comment>
<dbReference type="SMART" id="SM00091">
    <property type="entry name" value="PAS"/>
    <property type="match status" value="1"/>
</dbReference>
<evidence type="ECO:0000259" key="2">
    <source>
        <dbReference type="PROSITE" id="PS50112"/>
    </source>
</evidence>
<dbReference type="InterPro" id="IPR002645">
    <property type="entry name" value="STAS_dom"/>
</dbReference>
<dbReference type="PROSITE" id="PS50112">
    <property type="entry name" value="PAS"/>
    <property type="match status" value="1"/>
</dbReference>
<dbReference type="Pfam" id="PF01740">
    <property type="entry name" value="STAS"/>
    <property type="match status" value="1"/>
</dbReference>
<protein>
    <recommendedName>
        <fullName evidence="7">PAS domain S-box-containing protein</fullName>
    </recommendedName>
</protein>
<gene>
    <name evidence="5" type="ORF">GCM10009742_53390</name>
</gene>
<evidence type="ECO:0000313" key="5">
    <source>
        <dbReference type="EMBL" id="GAA1599073.1"/>
    </source>
</evidence>
<dbReference type="InterPro" id="IPR035965">
    <property type="entry name" value="PAS-like_dom_sf"/>
</dbReference>
<dbReference type="InterPro" id="IPR000014">
    <property type="entry name" value="PAS"/>
</dbReference>
<evidence type="ECO:0000256" key="1">
    <source>
        <dbReference type="ARBA" id="ARBA00022553"/>
    </source>
</evidence>
<sequence>MAILRDEPMDAAGLLFRDLLEVAPDAILIVEADGRIARVNRQTEQLFGYSRDDLVGQEMEMLVPERFRRRHPGHRGRFFEDPRTRPMGVGLELFALRRDGTEFPAEISLSPLQTADGTLVSAAIRDVTERREYQQRLERQRDEILELSTPVIEVWDKVLALPIIGTLDSVRAARLTEGLLEKIAASQAEVVILDISGVPSIDTLVAQHLLKTVQAATLMGAASVLSGVRPETAQAMVHLGIELGQLRSRNTLRDALQLAIRIVHERTDTP</sequence>
<dbReference type="Pfam" id="PF13426">
    <property type="entry name" value="PAS_9"/>
    <property type="match status" value="1"/>
</dbReference>
<feature type="domain" description="PAS" evidence="2">
    <location>
        <begin position="16"/>
        <end position="65"/>
    </location>
</feature>
<accession>A0ABN2E910</accession>
<dbReference type="SUPFAM" id="SSF52091">
    <property type="entry name" value="SpoIIaa-like"/>
    <property type="match status" value="1"/>
</dbReference>
<dbReference type="Gene3D" id="3.30.450.20">
    <property type="entry name" value="PAS domain"/>
    <property type="match status" value="1"/>
</dbReference>
<dbReference type="NCBIfam" id="TIGR00229">
    <property type="entry name" value="sensory_box"/>
    <property type="match status" value="1"/>
</dbReference>
<keyword evidence="1" id="KW-0597">Phosphoprotein</keyword>
<dbReference type="RefSeq" id="WP_344196081.1">
    <property type="nucleotide sequence ID" value="NZ_BAAAND010000008.1"/>
</dbReference>
<dbReference type="SUPFAM" id="SSF55785">
    <property type="entry name" value="PYP-like sensor domain (PAS domain)"/>
    <property type="match status" value="1"/>
</dbReference>
<name>A0ABN2E910_9ACTN</name>
<keyword evidence="6" id="KW-1185">Reference proteome</keyword>
<evidence type="ECO:0000259" key="3">
    <source>
        <dbReference type="PROSITE" id="PS50113"/>
    </source>
</evidence>
<dbReference type="PROSITE" id="PS50801">
    <property type="entry name" value="STAS"/>
    <property type="match status" value="1"/>
</dbReference>
<dbReference type="PANTHER" id="PTHR33745:SF3">
    <property type="entry name" value="RSBT CO-ANTAGONIST PROTEIN RSBRC"/>
    <property type="match status" value="1"/>
</dbReference>
<evidence type="ECO:0000313" key="6">
    <source>
        <dbReference type="Proteomes" id="UP001500190"/>
    </source>
</evidence>